<evidence type="ECO:0000313" key="3">
    <source>
        <dbReference type="Proteomes" id="UP000031623"/>
    </source>
</evidence>
<dbReference type="Proteomes" id="UP000031623">
    <property type="component" value="Chromosome"/>
</dbReference>
<gene>
    <name evidence="2" type="ORF">THII_2634</name>
</gene>
<dbReference type="PANTHER" id="PTHR43581">
    <property type="entry name" value="ATP/GTP PHOSPHATASE"/>
    <property type="match status" value="1"/>
</dbReference>
<dbReference type="InterPro" id="IPR051396">
    <property type="entry name" value="Bact_Antivir_Def_Nuclease"/>
</dbReference>
<keyword evidence="3" id="KW-1185">Reference proteome</keyword>
<dbReference type="PANTHER" id="PTHR43581:SF2">
    <property type="entry name" value="EXCINUCLEASE ATPASE SUBUNIT"/>
    <property type="match status" value="1"/>
</dbReference>
<sequence>MKFQFEKLGSINKAELELGDLTIICGENNTGKTYVSYAIYGFLATWNKFINFELSQEKIDNLLKEGILKIDLNQFENNIFSLINELSRDYTQLIIPQIFSANEGYFSKTSFEVFINYNPSYKNELQFSAKTKEKEVLKAFKEKSSAILEITLLVENEALIPSTHIVKDFIAKALGKALLGHYFASPFIITAERIGISLFYRELDISKNVLVEQLQKQSKKFEIFDFFEMVNNTVSRYALPIQNNIDFVRDIFDIHSKKTSPLLKEHPEFAKDLKNILGGEIKVANDQIFFTFKQARKNQTIPLYLSSSTVKSLLDLNFYIKHIAKSGDILFIDEPELNLHPANQRKMARLFVRLIKAGIKVFITTHSDYIIKELNNLIILGNKFEERNKIMKKYKYTEADVLDPTSVKVYIAENQTLTPAPIDNLGIAVKSFDKEIEEMKNMFDDMTETMEMAYEL</sequence>
<dbReference type="KEGG" id="tig:THII_2634"/>
<reference evidence="2 3" key="1">
    <citation type="journal article" date="2014" name="ISME J.">
        <title>Ecophysiology of Thioploca ingrica as revealed by the complete genome sequence supplemented with proteomic evidence.</title>
        <authorList>
            <person name="Kojima H."/>
            <person name="Ogura Y."/>
            <person name="Yamamoto N."/>
            <person name="Togashi T."/>
            <person name="Mori H."/>
            <person name="Watanabe T."/>
            <person name="Nemoto F."/>
            <person name="Kurokawa K."/>
            <person name="Hayashi T."/>
            <person name="Fukui M."/>
        </authorList>
    </citation>
    <scope>NUCLEOTIDE SEQUENCE [LARGE SCALE GENOMIC DNA]</scope>
</reference>
<dbReference type="HOGENOM" id="CLU_040623_1_0_6"/>
<dbReference type="Pfam" id="PF13175">
    <property type="entry name" value="AAA_15"/>
    <property type="match status" value="1"/>
</dbReference>
<organism evidence="2 3">
    <name type="scientific">Thioploca ingrica</name>
    <dbReference type="NCBI Taxonomy" id="40754"/>
    <lineage>
        <taxon>Bacteria</taxon>
        <taxon>Pseudomonadati</taxon>
        <taxon>Pseudomonadota</taxon>
        <taxon>Gammaproteobacteria</taxon>
        <taxon>Thiotrichales</taxon>
        <taxon>Thiotrichaceae</taxon>
        <taxon>Thioploca</taxon>
    </lineage>
</organism>
<proteinExistence type="predicted"/>
<evidence type="ECO:0000259" key="1">
    <source>
        <dbReference type="Pfam" id="PF13175"/>
    </source>
</evidence>
<dbReference type="Gene3D" id="3.40.50.300">
    <property type="entry name" value="P-loop containing nucleotide triphosphate hydrolases"/>
    <property type="match status" value="1"/>
</dbReference>
<evidence type="ECO:0000313" key="2">
    <source>
        <dbReference type="EMBL" id="BAP56931.1"/>
    </source>
</evidence>
<feature type="domain" description="Endonuclease GajA/Old nuclease/RecF-like AAA" evidence="1">
    <location>
        <begin position="10"/>
        <end position="371"/>
    </location>
</feature>
<dbReference type="OrthoDB" id="9815944at2"/>
<name>A0A090BVI8_9GAMM</name>
<dbReference type="STRING" id="40754.THII_2634"/>
<dbReference type="CDD" id="cd00267">
    <property type="entry name" value="ABC_ATPase"/>
    <property type="match status" value="1"/>
</dbReference>
<protein>
    <recommendedName>
        <fullName evidence="1">Endonuclease GajA/Old nuclease/RecF-like AAA domain-containing protein</fullName>
    </recommendedName>
</protein>
<dbReference type="InterPro" id="IPR041685">
    <property type="entry name" value="AAA_GajA/Old/RecF-like"/>
</dbReference>
<dbReference type="SUPFAM" id="SSF52540">
    <property type="entry name" value="P-loop containing nucleoside triphosphate hydrolases"/>
    <property type="match status" value="1"/>
</dbReference>
<dbReference type="EMBL" id="AP014633">
    <property type="protein sequence ID" value="BAP56931.1"/>
    <property type="molecule type" value="Genomic_DNA"/>
</dbReference>
<dbReference type="AlphaFoldDB" id="A0A090BVI8"/>
<accession>A0A090BVI8</accession>
<dbReference type="InterPro" id="IPR027417">
    <property type="entry name" value="P-loop_NTPase"/>
</dbReference>